<dbReference type="KEGG" id="acab:QRX50_48970"/>
<name>A0A9Y2IH44_9PSEU</name>
<protein>
    <submittedName>
        <fullName evidence="1">Uncharacterized protein</fullName>
    </submittedName>
</protein>
<organism evidence="1 2">
    <name type="scientific">Amycolatopsis carbonis</name>
    <dbReference type="NCBI Taxonomy" id="715471"/>
    <lineage>
        <taxon>Bacteria</taxon>
        <taxon>Bacillati</taxon>
        <taxon>Actinomycetota</taxon>
        <taxon>Actinomycetes</taxon>
        <taxon>Pseudonocardiales</taxon>
        <taxon>Pseudonocardiaceae</taxon>
        <taxon>Amycolatopsis</taxon>
    </lineage>
</organism>
<gene>
    <name evidence="1" type="ORF">QRX50_48970</name>
</gene>
<evidence type="ECO:0000313" key="1">
    <source>
        <dbReference type="EMBL" id="WIX79171.1"/>
    </source>
</evidence>
<dbReference type="EMBL" id="CP127294">
    <property type="protein sequence ID" value="WIX79171.1"/>
    <property type="molecule type" value="Genomic_DNA"/>
</dbReference>
<evidence type="ECO:0000313" key="2">
    <source>
        <dbReference type="Proteomes" id="UP001236014"/>
    </source>
</evidence>
<keyword evidence="2" id="KW-1185">Reference proteome</keyword>
<proteinExistence type="predicted"/>
<sequence length="181" mass="19436">MTEGRWFEGWPEIAGLAAAAGRSLLPNVPATPAALARTVTEQLVGRRLTAKANGGEARFTLTELDYPADSLRLATGRLGDVRLAAADVEWPTSATSTIPLRRVVLLAKEVRLRSLPTPNVVPGKVELDITVPGGVVRERVAQARPDLVATPHDDGFQVRWAKHPGWAGSRSRPPSPATPWC</sequence>
<dbReference type="RefSeq" id="WP_285969863.1">
    <property type="nucleotide sequence ID" value="NZ_CP127294.1"/>
</dbReference>
<dbReference type="AlphaFoldDB" id="A0A9Y2IH44"/>
<accession>A0A9Y2IH44</accession>
<dbReference type="Proteomes" id="UP001236014">
    <property type="component" value="Chromosome"/>
</dbReference>
<reference evidence="1 2" key="1">
    <citation type="submission" date="2023-06" db="EMBL/GenBank/DDBJ databases">
        <authorList>
            <person name="Oyuntsetseg B."/>
            <person name="Kim S.B."/>
        </authorList>
    </citation>
    <scope>NUCLEOTIDE SEQUENCE [LARGE SCALE GENOMIC DNA]</scope>
    <source>
        <strain evidence="1 2">2-15</strain>
    </source>
</reference>